<feature type="compositionally biased region" description="Basic and acidic residues" evidence="1">
    <location>
        <begin position="787"/>
        <end position="798"/>
    </location>
</feature>
<organism evidence="3 4">
    <name type="scientific">Ascobolus immersus RN42</name>
    <dbReference type="NCBI Taxonomy" id="1160509"/>
    <lineage>
        <taxon>Eukaryota</taxon>
        <taxon>Fungi</taxon>
        <taxon>Dikarya</taxon>
        <taxon>Ascomycota</taxon>
        <taxon>Pezizomycotina</taxon>
        <taxon>Pezizomycetes</taxon>
        <taxon>Pezizales</taxon>
        <taxon>Ascobolaceae</taxon>
        <taxon>Ascobolus</taxon>
    </lineage>
</organism>
<feature type="compositionally biased region" description="Basic and acidic residues" evidence="1">
    <location>
        <begin position="612"/>
        <end position="622"/>
    </location>
</feature>
<name>A0A3N4IGQ1_ASCIM</name>
<protein>
    <submittedName>
        <fullName evidence="3">Uncharacterized protein</fullName>
    </submittedName>
</protein>
<evidence type="ECO:0000313" key="3">
    <source>
        <dbReference type="EMBL" id="RPA85322.1"/>
    </source>
</evidence>
<feature type="transmembrane region" description="Helical" evidence="2">
    <location>
        <begin position="880"/>
        <end position="896"/>
    </location>
</feature>
<feature type="compositionally biased region" description="Basic and acidic residues" evidence="1">
    <location>
        <begin position="207"/>
        <end position="226"/>
    </location>
</feature>
<keyword evidence="2" id="KW-0812">Transmembrane</keyword>
<feature type="compositionally biased region" description="Polar residues" evidence="1">
    <location>
        <begin position="751"/>
        <end position="765"/>
    </location>
</feature>
<feature type="compositionally biased region" description="Polar residues" evidence="1">
    <location>
        <begin position="478"/>
        <end position="489"/>
    </location>
</feature>
<sequence>MSRLESRHSKRNNPSTTSDRPYSRTTTTSSNSARTSTTTSKPYASNYLSANKYDRDLDYESRNERPAIDTKPSNSKISSRYRAPLSLAPRSQYAQGEENTDQLPTLSQGPLFADRIRSRIALGTTKPEELVEIGHAWQATAGDKTLGEEIDKVIGDDDERRLNHLLSKGKSATTNAKQDYGFRETLPVRNYASYEEERAPQPARKGSMGEEDKKLETLKQRLDRDRARRKQQGLLNSDYGEQITKEIQYQQGPPSSPPAAFFTNNRTTRLDRWRDGKDTWQYKDPTVTVTDTGLSKDWQSDEFRERRKQRKQQRDTANHGEGRERKDEPSATASNFDKLRQERLLEERRIQRAEERKAEKEARRKAAEEEEASQRETEQRQSRQQYGVLQERPNGASNVGRENRFAPKRFGENKLPSQTRIRPASPPRSNQQSSQNPPAAQKRQASQSLQQFGRPQSGGFGITSGLLIDDTSDEEQELPQQRQSEQSGTLEVPIPGTPAFLLKNSRKYSNKGKEKASEEETDTWTRLKNLSTTTLGKPLPDLVAVPSPIPEERDSQLSPPPQPRPTNKPTRAQRDKPETATLMKMDDLAGMGNSLGSVLSDSMDTSDDDEFSATREIEKKLGLESPEETPGSTADVEQPAQSEGVQDEPTEYFDADVKPETLLSPLPQKERANNPDPPPPPPPTRPTRNAETRTARTQAAASGSTSATTTTTKHRPVGEPIKDEVTAQNRRSRRPVRSRMEDRPRTPSPPTQSASLDLNAISSPTLDVLQREQQAPRRRQGLSNSDQTKREPSDDRTFKPSTPRRSTERDPYDTSPDETADDTQLLLGINKKLRTVRSEVRNAYDGIENLERTLYTFENPPVQFGLDTLWYGLRNWVYRWRWFLVWPLLLTVWVLAEVSWMWVVLLFHFCASTNCLIVSGSCLQCMPVMWKAQVSLMSLWRMMLSGNMVSLVMSSGILTIT</sequence>
<feature type="compositionally biased region" description="Pro residues" evidence="1">
    <location>
        <begin position="675"/>
        <end position="685"/>
    </location>
</feature>
<dbReference type="EMBL" id="ML119654">
    <property type="protein sequence ID" value="RPA85322.1"/>
    <property type="molecule type" value="Genomic_DNA"/>
</dbReference>
<feature type="compositionally biased region" description="Low complexity" evidence="1">
    <location>
        <begin position="427"/>
        <end position="441"/>
    </location>
</feature>
<evidence type="ECO:0000256" key="2">
    <source>
        <dbReference type="SAM" id="Phobius"/>
    </source>
</evidence>
<accession>A0A3N4IGQ1</accession>
<feature type="compositionally biased region" description="Basic and acidic residues" evidence="1">
    <location>
        <begin position="716"/>
        <end position="725"/>
    </location>
</feature>
<reference evidence="3 4" key="1">
    <citation type="journal article" date="2018" name="Nat. Ecol. Evol.">
        <title>Pezizomycetes genomes reveal the molecular basis of ectomycorrhizal truffle lifestyle.</title>
        <authorList>
            <person name="Murat C."/>
            <person name="Payen T."/>
            <person name="Noel B."/>
            <person name="Kuo A."/>
            <person name="Morin E."/>
            <person name="Chen J."/>
            <person name="Kohler A."/>
            <person name="Krizsan K."/>
            <person name="Balestrini R."/>
            <person name="Da Silva C."/>
            <person name="Montanini B."/>
            <person name="Hainaut M."/>
            <person name="Levati E."/>
            <person name="Barry K.W."/>
            <person name="Belfiori B."/>
            <person name="Cichocki N."/>
            <person name="Clum A."/>
            <person name="Dockter R.B."/>
            <person name="Fauchery L."/>
            <person name="Guy J."/>
            <person name="Iotti M."/>
            <person name="Le Tacon F."/>
            <person name="Lindquist E.A."/>
            <person name="Lipzen A."/>
            <person name="Malagnac F."/>
            <person name="Mello A."/>
            <person name="Molinier V."/>
            <person name="Miyauchi S."/>
            <person name="Poulain J."/>
            <person name="Riccioni C."/>
            <person name="Rubini A."/>
            <person name="Sitrit Y."/>
            <person name="Splivallo R."/>
            <person name="Traeger S."/>
            <person name="Wang M."/>
            <person name="Zifcakova L."/>
            <person name="Wipf D."/>
            <person name="Zambonelli A."/>
            <person name="Paolocci F."/>
            <person name="Nowrousian M."/>
            <person name="Ottonello S."/>
            <person name="Baldrian P."/>
            <person name="Spatafora J.W."/>
            <person name="Henrissat B."/>
            <person name="Nagy L.G."/>
            <person name="Aury J.M."/>
            <person name="Wincker P."/>
            <person name="Grigoriev I.V."/>
            <person name="Bonfante P."/>
            <person name="Martin F.M."/>
        </authorList>
    </citation>
    <scope>NUCLEOTIDE SEQUENCE [LARGE SCALE GENOMIC DNA]</scope>
    <source>
        <strain evidence="3 4">RN42</strain>
    </source>
</reference>
<feature type="region of interest" description="Disordered" evidence="1">
    <location>
        <begin position="290"/>
        <end position="821"/>
    </location>
</feature>
<feature type="compositionally biased region" description="Polar residues" evidence="1">
    <location>
        <begin position="443"/>
        <end position="454"/>
    </location>
</feature>
<feature type="compositionally biased region" description="Low complexity" evidence="1">
    <location>
        <begin position="695"/>
        <end position="711"/>
    </location>
</feature>
<feature type="compositionally biased region" description="Basic and acidic residues" evidence="1">
    <location>
        <begin position="312"/>
        <end position="329"/>
    </location>
</feature>
<feature type="region of interest" description="Disordered" evidence="1">
    <location>
        <begin position="191"/>
        <end position="268"/>
    </location>
</feature>
<evidence type="ECO:0000313" key="4">
    <source>
        <dbReference type="Proteomes" id="UP000275078"/>
    </source>
</evidence>
<keyword evidence="2" id="KW-0472">Membrane</keyword>
<feature type="region of interest" description="Disordered" evidence="1">
    <location>
        <begin position="1"/>
        <end position="107"/>
    </location>
</feature>
<dbReference type="Proteomes" id="UP000275078">
    <property type="component" value="Unassembled WGS sequence"/>
</dbReference>
<evidence type="ECO:0000256" key="1">
    <source>
        <dbReference type="SAM" id="MobiDB-lite"/>
    </source>
</evidence>
<feature type="compositionally biased region" description="Polar residues" evidence="1">
    <location>
        <begin position="594"/>
        <end position="603"/>
    </location>
</feature>
<feature type="compositionally biased region" description="Acidic residues" evidence="1">
    <location>
        <begin position="645"/>
        <end position="654"/>
    </location>
</feature>
<feature type="compositionally biased region" description="Basic and acidic residues" evidence="1">
    <location>
        <begin position="401"/>
        <end position="412"/>
    </location>
</feature>
<keyword evidence="4" id="KW-1185">Reference proteome</keyword>
<feature type="compositionally biased region" description="Basic and acidic residues" evidence="1">
    <location>
        <begin position="337"/>
        <end position="381"/>
    </location>
</feature>
<feature type="transmembrane region" description="Helical" evidence="2">
    <location>
        <begin position="938"/>
        <end position="960"/>
    </location>
</feature>
<gene>
    <name evidence="3" type="ORF">BJ508DRAFT_6963</name>
</gene>
<feature type="compositionally biased region" description="Low complexity" evidence="1">
    <location>
        <begin position="15"/>
        <end position="40"/>
    </location>
</feature>
<dbReference type="AlphaFoldDB" id="A0A3N4IGQ1"/>
<dbReference type="CDD" id="cd22249">
    <property type="entry name" value="UDM1_RNF168_RNF169-like"/>
    <property type="match status" value="1"/>
</dbReference>
<feature type="compositionally biased region" description="Basic and acidic residues" evidence="1">
    <location>
        <begin position="52"/>
        <end position="68"/>
    </location>
</feature>
<keyword evidence="2" id="KW-1133">Transmembrane helix</keyword>
<proteinExistence type="predicted"/>
<feature type="compositionally biased region" description="Polar residues" evidence="1">
    <location>
        <begin position="524"/>
        <end position="535"/>
    </location>
</feature>